<evidence type="ECO:0000259" key="1">
    <source>
        <dbReference type="Pfam" id="PF13470"/>
    </source>
</evidence>
<dbReference type="InterPro" id="IPR002850">
    <property type="entry name" value="PIN_toxin-like"/>
</dbReference>
<proteinExistence type="predicted"/>
<dbReference type="AlphaFoldDB" id="X1RUY9"/>
<dbReference type="Pfam" id="PF13470">
    <property type="entry name" value="PIN_3"/>
    <property type="match status" value="1"/>
</dbReference>
<gene>
    <name evidence="2" type="ORF">S12H4_04416</name>
</gene>
<feature type="domain" description="PIN" evidence="1">
    <location>
        <begin position="3"/>
        <end position="110"/>
    </location>
</feature>
<evidence type="ECO:0000313" key="2">
    <source>
        <dbReference type="EMBL" id="GAI59324.1"/>
    </source>
</evidence>
<dbReference type="NCBIfam" id="TIGR00305">
    <property type="entry name" value="putative toxin-antitoxin system toxin component, PIN family"/>
    <property type="match status" value="1"/>
</dbReference>
<dbReference type="InterPro" id="IPR002716">
    <property type="entry name" value="PIN_dom"/>
</dbReference>
<organism evidence="2">
    <name type="scientific">marine sediment metagenome</name>
    <dbReference type="NCBI Taxonomy" id="412755"/>
    <lineage>
        <taxon>unclassified sequences</taxon>
        <taxon>metagenomes</taxon>
        <taxon>ecological metagenomes</taxon>
    </lineage>
</organism>
<reference evidence="2" key="1">
    <citation type="journal article" date="2014" name="Front. Microbiol.">
        <title>High frequency of phylogenetically diverse reductive dehalogenase-homologous genes in deep subseafloor sedimentary metagenomes.</title>
        <authorList>
            <person name="Kawai M."/>
            <person name="Futagami T."/>
            <person name="Toyoda A."/>
            <person name="Takaki Y."/>
            <person name="Nishi S."/>
            <person name="Hori S."/>
            <person name="Arai W."/>
            <person name="Tsubouchi T."/>
            <person name="Morono Y."/>
            <person name="Uchiyama I."/>
            <person name="Ito T."/>
            <person name="Fujiyama A."/>
            <person name="Inagaki F."/>
            <person name="Takami H."/>
        </authorList>
    </citation>
    <scope>NUCLEOTIDE SEQUENCE</scope>
    <source>
        <strain evidence="2">Expedition CK06-06</strain>
    </source>
</reference>
<dbReference type="PANTHER" id="PTHR34610:SF3">
    <property type="entry name" value="SSL7007 PROTEIN"/>
    <property type="match status" value="1"/>
</dbReference>
<sequence length="134" mass="15268">MIIVVDTNIIVSGLIKPYSDAATILHLILIGRIKIAYDFRVLNEYEAILKRKKFNFHPQKIELIITQIKEEGIYIDAMPLKISLPDSDDDPFLEIAISGKINFLVTGNKKHFPKKFCKGIKILSPSEFLRELAV</sequence>
<protein>
    <recommendedName>
        <fullName evidence="1">PIN domain-containing protein</fullName>
    </recommendedName>
</protein>
<dbReference type="InterPro" id="IPR029060">
    <property type="entry name" value="PIN-like_dom_sf"/>
</dbReference>
<comment type="caution">
    <text evidence="2">The sequence shown here is derived from an EMBL/GenBank/DDBJ whole genome shotgun (WGS) entry which is preliminary data.</text>
</comment>
<name>X1RUY9_9ZZZZ</name>
<dbReference type="PANTHER" id="PTHR34610">
    <property type="entry name" value="SSL7007 PROTEIN"/>
    <property type="match status" value="1"/>
</dbReference>
<dbReference type="EMBL" id="BARW01001357">
    <property type="protein sequence ID" value="GAI59324.1"/>
    <property type="molecule type" value="Genomic_DNA"/>
</dbReference>
<accession>X1RUY9</accession>
<dbReference type="SUPFAM" id="SSF88723">
    <property type="entry name" value="PIN domain-like"/>
    <property type="match status" value="1"/>
</dbReference>